<keyword evidence="2" id="KW-1185">Reference proteome</keyword>
<proteinExistence type="predicted"/>
<dbReference type="Proteomes" id="UP001178507">
    <property type="component" value="Unassembled WGS sequence"/>
</dbReference>
<comment type="caution">
    <text evidence="1">The sequence shown here is derived from an EMBL/GenBank/DDBJ whole genome shotgun (WGS) entry which is preliminary data.</text>
</comment>
<dbReference type="AlphaFoldDB" id="A0AA36JG75"/>
<evidence type="ECO:0000313" key="1">
    <source>
        <dbReference type="EMBL" id="CAJ1404476.1"/>
    </source>
</evidence>
<accession>A0AA36JG75</accession>
<gene>
    <name evidence="1" type="ORF">EVOR1521_LOCUS26904</name>
</gene>
<sequence>MSDAESSASGDSSSSRSRSRGRAEIAVGCVVEIHGLEKSVELNGQEGVAVSCSAGRWAVLLRDEARKVSVPSEQLRRRQLGPQEVRLRFCNVPEGYDSALMRQELEDECFGEDAVLSVVHDTENHHCYITAASQAKARQIVLNFDGRRLERLGPGLLPESCLRQNVKLEWL</sequence>
<evidence type="ECO:0000313" key="2">
    <source>
        <dbReference type="Proteomes" id="UP001178507"/>
    </source>
</evidence>
<protein>
    <submittedName>
        <fullName evidence="1">Uncharacterized protein</fullName>
    </submittedName>
</protein>
<dbReference type="EMBL" id="CAUJNA010003544">
    <property type="protein sequence ID" value="CAJ1404476.1"/>
    <property type="molecule type" value="Genomic_DNA"/>
</dbReference>
<reference evidence="1" key="1">
    <citation type="submission" date="2023-08" db="EMBL/GenBank/DDBJ databases">
        <authorList>
            <person name="Chen Y."/>
            <person name="Shah S."/>
            <person name="Dougan E. K."/>
            <person name="Thang M."/>
            <person name="Chan C."/>
        </authorList>
    </citation>
    <scope>NUCLEOTIDE SEQUENCE</scope>
</reference>
<organism evidence="1 2">
    <name type="scientific">Effrenium voratum</name>
    <dbReference type="NCBI Taxonomy" id="2562239"/>
    <lineage>
        <taxon>Eukaryota</taxon>
        <taxon>Sar</taxon>
        <taxon>Alveolata</taxon>
        <taxon>Dinophyceae</taxon>
        <taxon>Suessiales</taxon>
        <taxon>Symbiodiniaceae</taxon>
        <taxon>Effrenium</taxon>
    </lineage>
</organism>
<name>A0AA36JG75_9DINO</name>